<dbReference type="KEGG" id="caua:113047502"/>
<protein>
    <submittedName>
        <fullName evidence="2">Uncharacterized protein LOC113047502 isoform X1</fullName>
    </submittedName>
</protein>
<dbReference type="OrthoDB" id="6512834at2759"/>
<dbReference type="AlphaFoldDB" id="A0A6P6JXM6"/>
<accession>A0A6P6JXM6</accession>
<evidence type="ECO:0000313" key="1">
    <source>
        <dbReference type="Proteomes" id="UP000515129"/>
    </source>
</evidence>
<dbReference type="Proteomes" id="UP000515129">
    <property type="component" value="Chromosome 28"/>
</dbReference>
<dbReference type="GeneID" id="113047502"/>
<dbReference type="RefSeq" id="XP_026064676.1">
    <property type="nucleotide sequence ID" value="XM_026208891.1"/>
</dbReference>
<keyword evidence="1" id="KW-1185">Reference proteome</keyword>
<organism evidence="1 2">
    <name type="scientific">Carassius auratus</name>
    <name type="common">Goldfish</name>
    <dbReference type="NCBI Taxonomy" id="7957"/>
    <lineage>
        <taxon>Eukaryota</taxon>
        <taxon>Metazoa</taxon>
        <taxon>Chordata</taxon>
        <taxon>Craniata</taxon>
        <taxon>Vertebrata</taxon>
        <taxon>Euteleostomi</taxon>
        <taxon>Actinopterygii</taxon>
        <taxon>Neopterygii</taxon>
        <taxon>Teleostei</taxon>
        <taxon>Ostariophysi</taxon>
        <taxon>Cypriniformes</taxon>
        <taxon>Cyprinidae</taxon>
        <taxon>Cyprininae</taxon>
        <taxon>Carassius</taxon>
    </lineage>
</organism>
<proteinExistence type="predicted"/>
<dbReference type="PANTHER" id="PTHR31025">
    <property type="entry name" value="SI:CH211-196P9.1-RELATED"/>
    <property type="match status" value="1"/>
</dbReference>
<evidence type="ECO:0000313" key="2">
    <source>
        <dbReference type="RefSeq" id="XP_026064676.1"/>
    </source>
</evidence>
<name>A0A6P6JXM6_CARAU</name>
<gene>
    <name evidence="2" type="primary">LOC113047502</name>
</gene>
<reference evidence="2" key="1">
    <citation type="submission" date="2025-08" db="UniProtKB">
        <authorList>
            <consortium name="RefSeq"/>
        </authorList>
    </citation>
    <scope>IDENTIFICATION</scope>
    <source>
        <strain evidence="2">Wakin</strain>
        <tissue evidence="2">Muscle</tissue>
    </source>
</reference>
<sequence length="209" mass="23763">MKTKPNGSLVKKETFALRRKEVVQNKPAISQLLHRWLALFTESQVYYEFSRVVGKSLQENFFDELDRFSPRLIDLFRKKKGLTGQLLAELLRQTKTTEPTDIRCLCLRGLPVILADDSSAFFRTCSDVTDKDSYSETPVGILCLGQENTQLNSSRVGIIFKHSSLAHAMNTKVLLLKLKIVSGVRVTRQLILQEIVSEINFAFSILNLK</sequence>
<dbReference type="PANTHER" id="PTHR31025:SF19">
    <property type="entry name" value="SI:CH73-42K18.1-RELATED"/>
    <property type="match status" value="1"/>
</dbReference>